<evidence type="ECO:0000313" key="2">
    <source>
        <dbReference type="EMBL" id="MXO88048.1"/>
    </source>
</evidence>
<dbReference type="PANTHER" id="PTHR11614">
    <property type="entry name" value="PHOSPHOLIPASE-RELATED"/>
    <property type="match status" value="1"/>
</dbReference>
<dbReference type="GO" id="GO:0016787">
    <property type="term" value="F:hydrolase activity"/>
    <property type="evidence" value="ECO:0007669"/>
    <property type="project" value="UniProtKB-KW"/>
</dbReference>
<name>A0A844ZJU0_9SPHN</name>
<dbReference type="AlphaFoldDB" id="A0A844ZJU0"/>
<dbReference type="Gene3D" id="3.40.50.1820">
    <property type="entry name" value="alpha/beta hydrolase"/>
    <property type="match status" value="1"/>
</dbReference>
<reference evidence="2 3" key="1">
    <citation type="submission" date="2019-12" db="EMBL/GenBank/DDBJ databases">
        <title>Genomic-based taxomic classification of the family Erythrobacteraceae.</title>
        <authorList>
            <person name="Xu L."/>
        </authorList>
    </citation>
    <scope>NUCLEOTIDE SEQUENCE [LARGE SCALE GENOMIC DNA]</scope>
    <source>
        <strain evidence="2 3">JCM 16339</strain>
    </source>
</reference>
<dbReference type="InterPro" id="IPR051044">
    <property type="entry name" value="MAG_DAG_Lipase"/>
</dbReference>
<dbReference type="Proteomes" id="UP000435243">
    <property type="component" value="Unassembled WGS sequence"/>
</dbReference>
<evidence type="ECO:0000259" key="1">
    <source>
        <dbReference type="Pfam" id="PF12146"/>
    </source>
</evidence>
<dbReference type="Pfam" id="PF12146">
    <property type="entry name" value="Hydrolase_4"/>
    <property type="match status" value="1"/>
</dbReference>
<dbReference type="OrthoDB" id="9788260at2"/>
<accession>A0A844ZJU0</accession>
<dbReference type="EMBL" id="WTYY01000002">
    <property type="protein sequence ID" value="MXO88048.1"/>
    <property type="molecule type" value="Genomic_DNA"/>
</dbReference>
<proteinExistence type="predicted"/>
<organism evidence="2 3">
    <name type="scientific">Alteraurantiacibacter aestuarii</name>
    <dbReference type="NCBI Taxonomy" id="650004"/>
    <lineage>
        <taxon>Bacteria</taxon>
        <taxon>Pseudomonadati</taxon>
        <taxon>Pseudomonadota</taxon>
        <taxon>Alphaproteobacteria</taxon>
        <taxon>Sphingomonadales</taxon>
        <taxon>Erythrobacteraceae</taxon>
        <taxon>Alteraurantiacibacter</taxon>
    </lineage>
</organism>
<keyword evidence="3" id="KW-1185">Reference proteome</keyword>
<comment type="caution">
    <text evidence="2">The sequence shown here is derived from an EMBL/GenBank/DDBJ whole genome shotgun (WGS) entry which is preliminary data.</text>
</comment>
<dbReference type="SUPFAM" id="SSF53474">
    <property type="entry name" value="alpha/beta-Hydrolases"/>
    <property type="match status" value="1"/>
</dbReference>
<dbReference type="InterPro" id="IPR029058">
    <property type="entry name" value="AB_hydrolase_fold"/>
</dbReference>
<dbReference type="InterPro" id="IPR022742">
    <property type="entry name" value="Hydrolase_4"/>
</dbReference>
<feature type="domain" description="Serine aminopeptidase S33" evidence="1">
    <location>
        <begin position="2"/>
        <end position="244"/>
    </location>
</feature>
<gene>
    <name evidence="2" type="ORF">GRI32_04765</name>
</gene>
<protein>
    <submittedName>
        <fullName evidence="2">Alpha/beta fold hydrolase</fullName>
    </submittedName>
</protein>
<keyword evidence="2" id="KW-0378">Hydrolase</keyword>
<evidence type="ECO:0000313" key="3">
    <source>
        <dbReference type="Proteomes" id="UP000435243"/>
    </source>
</evidence>
<sequence>MFLGGRADFFEKYLEPVQTWSAAGWQVSGFDWRGQGGSGQTHADGCCHMPDFGLFLSDLEGFAAQWMERSSGPHVVIGHSMGAHVVLRAVAERRIQPDGIILSSPMLGIRAGPLGQRTIGLAGQLGRVPMLSSKPVWGKKTPTPRQHITTCPDRHADKLWWKAKQPELARGGPTWGWLAGAVASLEACERQLRRRPMVLPCMMLCARSDLVVDNRAINRLAACLPRLSRHEIFGAGHELLRERDRPRGEAMALIARFCEEIRS</sequence>